<evidence type="ECO:0000256" key="2">
    <source>
        <dbReference type="SAM" id="SignalP"/>
    </source>
</evidence>
<name>L7U5F6_MYXSD</name>
<dbReference type="HOGENOM" id="CLU_027940_0_0_7"/>
<feature type="chain" id="PRO_5003983344" description="Porin" evidence="2">
    <location>
        <begin position="29"/>
        <end position="478"/>
    </location>
</feature>
<accession>L7U5F6</accession>
<keyword evidence="4" id="KW-1185">Reference proteome</keyword>
<dbReference type="Proteomes" id="UP000011131">
    <property type="component" value="Chromosome"/>
</dbReference>
<feature type="signal peptide" evidence="2">
    <location>
        <begin position="1"/>
        <end position="28"/>
    </location>
</feature>
<organism evidence="3 4">
    <name type="scientific">Myxococcus stipitatus (strain DSM 14675 / JCM 12634 / Mx s8)</name>
    <dbReference type="NCBI Taxonomy" id="1278073"/>
    <lineage>
        <taxon>Bacteria</taxon>
        <taxon>Pseudomonadati</taxon>
        <taxon>Myxococcota</taxon>
        <taxon>Myxococcia</taxon>
        <taxon>Myxococcales</taxon>
        <taxon>Cystobacterineae</taxon>
        <taxon>Myxococcaceae</taxon>
        <taxon>Myxococcus</taxon>
    </lineage>
</organism>
<evidence type="ECO:0000313" key="4">
    <source>
        <dbReference type="Proteomes" id="UP000011131"/>
    </source>
</evidence>
<dbReference type="STRING" id="1278073.MYSTI_01733"/>
<dbReference type="eggNOG" id="ENOG5032X2Y">
    <property type="taxonomic scope" value="Bacteria"/>
</dbReference>
<dbReference type="PATRIC" id="fig|1278073.3.peg.1779"/>
<reference evidence="3 4" key="1">
    <citation type="journal article" date="2013" name="Genome Announc.">
        <title>Complete genome sequence of Myxococcus stipitatus strain DSM 14675, a fruiting myxobacterium.</title>
        <authorList>
            <person name="Huntley S."/>
            <person name="Kneip S."/>
            <person name="Treuner-Lange A."/>
            <person name="Sogaard-Andersen L."/>
        </authorList>
    </citation>
    <scope>NUCLEOTIDE SEQUENCE [LARGE SCALE GENOMIC DNA]</scope>
    <source>
        <strain evidence="4">DSM 14675 / JCM 12634 / Mx s8</strain>
    </source>
</reference>
<dbReference type="EMBL" id="CP004025">
    <property type="protein sequence ID" value="AGC43065.1"/>
    <property type="molecule type" value="Genomic_DNA"/>
</dbReference>
<dbReference type="KEGG" id="msd:MYSTI_01733"/>
<evidence type="ECO:0008006" key="5">
    <source>
        <dbReference type="Google" id="ProtNLM"/>
    </source>
</evidence>
<dbReference type="AlphaFoldDB" id="L7U5F6"/>
<feature type="compositionally biased region" description="Low complexity" evidence="1">
    <location>
        <begin position="29"/>
        <end position="41"/>
    </location>
</feature>
<keyword evidence="2" id="KW-0732">Signal</keyword>
<evidence type="ECO:0000256" key="1">
    <source>
        <dbReference type="SAM" id="MobiDB-lite"/>
    </source>
</evidence>
<feature type="region of interest" description="Disordered" evidence="1">
    <location>
        <begin position="29"/>
        <end position="91"/>
    </location>
</feature>
<proteinExistence type="predicted"/>
<protein>
    <recommendedName>
        <fullName evidence="5">Porin</fullName>
    </recommendedName>
</protein>
<gene>
    <name evidence="3" type="ordered locus">MYSTI_01733</name>
</gene>
<sequence length="478" mass="52709">MPVLRPRALLVTCLLHCSVAVASGWSQAAPPSASEAAAPAATVDSQTEDDLLRPATITDESGPGDSVVPREEEPPSRNPFEEGLETPRVEDTSAPASLTLRGFYFQRADVMVSRRASDDASTAQPYFPGLVDVNLDFRPQDSIRAYAVGRLVYDPLSPELSTPRVSLDRFWLYFGLFDQVFVMVGRQYIKWGSSRVWNTTDFMRTPNPDPLGVFDARQGVDMVKVNIPFESLRANLWVLATGALEEAPGGDGKLSDVRYGGAVRAEIALGTSELIATAAFLERRRPRYGLDYSLGLGILDFNAEVALVHDSETRLWRDTPEGFVERRLEGPHLQVSGGVSANFRLGDLHLAVARLEGFYNQLGDDNRRLLTWLQSTGDYRPLFLGRTYGLAQFSVTRRSVYEPSLTLTAMGNLGDPSFLGRLDLGFVRRNVNIAGYIEAPFGPRGGEFRFRPDPAVVAEFPATDLDLLRVGMSLRVML</sequence>
<evidence type="ECO:0000313" key="3">
    <source>
        <dbReference type="EMBL" id="AGC43065.1"/>
    </source>
</evidence>